<proteinExistence type="predicted"/>
<organism evidence="1 2">
    <name type="scientific">Acidiferrobacter thiooxydans</name>
    <dbReference type="NCBI Taxonomy" id="163359"/>
    <lineage>
        <taxon>Bacteria</taxon>
        <taxon>Pseudomonadati</taxon>
        <taxon>Pseudomonadota</taxon>
        <taxon>Gammaproteobacteria</taxon>
        <taxon>Acidiferrobacterales</taxon>
        <taxon>Acidiferrobacteraceae</taxon>
        <taxon>Acidiferrobacter</taxon>
    </lineage>
</organism>
<reference evidence="1 2" key="1">
    <citation type="submission" date="2018-02" db="EMBL/GenBank/DDBJ databases">
        <title>Insights into the biology of acidophilic members of the Acidiferrobacteraceae family derived from comparative genomic analyses.</title>
        <authorList>
            <person name="Issotta F."/>
            <person name="Thyssen C."/>
            <person name="Mena C."/>
            <person name="Moya A."/>
            <person name="Bellenberg S."/>
            <person name="Sproer C."/>
            <person name="Covarrubias P.C."/>
            <person name="Sand W."/>
            <person name="Quatrini R."/>
            <person name="Vera M."/>
        </authorList>
    </citation>
    <scope>NUCLEOTIDE SEQUENCE [LARGE SCALE GENOMIC DNA]</scope>
    <source>
        <strain evidence="2">m-1</strain>
    </source>
</reference>
<dbReference type="Proteomes" id="UP000253250">
    <property type="component" value="Unassembled WGS sequence"/>
</dbReference>
<keyword evidence="2" id="KW-1185">Reference proteome</keyword>
<name>A0A1C2G0P9_9GAMM</name>
<sequence>MGAFASLRIERRTQGDRLNGASLTATSLAPVAKRQDLGDSRAAQTGGAHAPRLHPDIGAQSAAL</sequence>
<comment type="caution">
    <text evidence="1">The sequence shown here is derived from an EMBL/GenBank/DDBJ whole genome shotgun (WGS) entry which is preliminary data.</text>
</comment>
<dbReference type="EMBL" id="PSYR01000002">
    <property type="protein sequence ID" value="RCN55856.1"/>
    <property type="molecule type" value="Genomic_DNA"/>
</dbReference>
<dbReference type="AlphaFoldDB" id="A0A1C2G0P9"/>
<evidence type="ECO:0000313" key="2">
    <source>
        <dbReference type="Proteomes" id="UP000253250"/>
    </source>
</evidence>
<evidence type="ECO:0000313" key="1">
    <source>
        <dbReference type="EMBL" id="RCN55856.1"/>
    </source>
</evidence>
<protein>
    <submittedName>
        <fullName evidence="1">Uncharacterized protein</fullName>
    </submittedName>
</protein>
<accession>A0A1C2G0P9</accession>
<gene>
    <name evidence="1" type="ORF">C4900_08045</name>
</gene>